<dbReference type="SUPFAM" id="SSF53167">
    <property type="entry name" value="Purine and uridine phosphorylases"/>
    <property type="match status" value="1"/>
</dbReference>
<protein>
    <recommendedName>
        <fullName evidence="4">Uridine phosphorylase</fullName>
        <ecNumber evidence="3">2.4.2.3</ecNumber>
    </recommendedName>
</protein>
<dbReference type="GO" id="GO:0009164">
    <property type="term" value="P:nucleoside catabolic process"/>
    <property type="evidence" value="ECO:0007669"/>
    <property type="project" value="UniProtKB-ARBA"/>
</dbReference>
<accession>A0A084ZTW7</accession>
<dbReference type="Pfam" id="PF01048">
    <property type="entry name" value="PNP_UDP_1"/>
    <property type="match status" value="1"/>
</dbReference>
<dbReference type="AlphaFoldDB" id="A0A084ZTW7"/>
<dbReference type="PROSITE" id="PS01232">
    <property type="entry name" value="PNP_UDP_1"/>
    <property type="match status" value="1"/>
</dbReference>
<evidence type="ECO:0000256" key="7">
    <source>
        <dbReference type="ARBA" id="ARBA00048447"/>
    </source>
</evidence>
<comment type="pathway">
    <text evidence="1">Pyrimidine metabolism; UMP biosynthesis via salvage pathway; uracil from uridine (phosphorylase route): step 1/1.</text>
</comment>
<keyword evidence="5 9" id="KW-0328">Glycosyltransferase</keyword>
<dbReference type="CDD" id="cd17767">
    <property type="entry name" value="UP_EcUdp-like"/>
    <property type="match status" value="1"/>
</dbReference>
<reference evidence="10" key="1">
    <citation type="submission" date="2014-05" db="EMBL/GenBank/DDBJ databases">
        <title>ATOL: Assembling a taxonomically balanced genome-scale reconstruction of the evolutionary history of the Enterobacteriaceae.</title>
        <authorList>
            <person name="Plunkett G. III"/>
            <person name="Neeno-Eckwall E.C."/>
            <person name="Glasner J.D."/>
            <person name="Perna N.T."/>
        </authorList>
    </citation>
    <scope>NUCLEOTIDE SEQUENCE [LARGE SCALE GENOMIC DNA]</scope>
    <source>
        <strain evidence="10">ATCC 49490</strain>
    </source>
</reference>
<comment type="similarity">
    <text evidence="2">Belongs to the PNP/UDP phosphorylase family.</text>
</comment>
<keyword evidence="6 9" id="KW-0808">Transferase</keyword>
<sequence>MSLQPHIRLSESSTGAQYALLPGDPQRVDRIAQFLDNPELLGQNREFRSLRGWYRGVEILVVSTGIGGPSTAIAIEELRQTGIKTLIRIGSCGALQDFLVPGDVVIAQGAVADEGTSKTYAPASYPACADPQLTTLLIQQAKQLQISAFCGLVRSHDSFYTDHEAALDAEWSARGILGADMESAALMVVGSLRGLRTASLLNVVVTHNGSLDSSINDFVQQDALCLQGEAHQISLALHAIYSDSQQGEQ</sequence>
<evidence type="ECO:0000256" key="6">
    <source>
        <dbReference type="ARBA" id="ARBA00022679"/>
    </source>
</evidence>
<evidence type="ECO:0000256" key="2">
    <source>
        <dbReference type="ARBA" id="ARBA00010456"/>
    </source>
</evidence>
<dbReference type="EMBL" id="JMTB01000107">
    <property type="protein sequence ID" value="KFC00912.1"/>
    <property type="molecule type" value="Genomic_DNA"/>
</dbReference>
<dbReference type="Gene3D" id="3.40.50.1580">
    <property type="entry name" value="Nucleoside phosphorylase domain"/>
    <property type="match status" value="1"/>
</dbReference>
<evidence type="ECO:0000256" key="4">
    <source>
        <dbReference type="ARBA" id="ARBA00021980"/>
    </source>
</evidence>
<gene>
    <name evidence="9" type="ORF">GTGU_03670</name>
</gene>
<feature type="domain" description="Nucleoside phosphorylase" evidence="8">
    <location>
        <begin position="18"/>
        <end position="203"/>
    </location>
</feature>
<dbReference type="PANTHER" id="PTHR43691:SF11">
    <property type="entry name" value="FI09636P-RELATED"/>
    <property type="match status" value="1"/>
</dbReference>
<dbReference type="InterPro" id="IPR018016">
    <property type="entry name" value="Nucleoside_phosphorylase_CS"/>
</dbReference>
<evidence type="ECO:0000259" key="8">
    <source>
        <dbReference type="Pfam" id="PF01048"/>
    </source>
</evidence>
<evidence type="ECO:0000256" key="1">
    <source>
        <dbReference type="ARBA" id="ARBA00004825"/>
    </source>
</evidence>
<evidence type="ECO:0000313" key="10">
    <source>
        <dbReference type="Proteomes" id="UP000028630"/>
    </source>
</evidence>
<name>A0A084ZTW7_9ENTR</name>
<proteinExistence type="inferred from homology"/>
<dbReference type="GO" id="GO:0005829">
    <property type="term" value="C:cytosol"/>
    <property type="evidence" value="ECO:0007669"/>
    <property type="project" value="TreeGrafter"/>
</dbReference>
<dbReference type="InterPro" id="IPR000845">
    <property type="entry name" value="Nucleoside_phosphorylase_d"/>
</dbReference>
<dbReference type="RefSeq" id="WP_038160375.1">
    <property type="nucleotide sequence ID" value="NZ_JMTB01000107.1"/>
</dbReference>
<dbReference type="OrthoDB" id="5296640at2"/>
<comment type="catalytic activity">
    <reaction evidence="7">
        <text>uridine + phosphate = alpha-D-ribose 1-phosphate + uracil</text>
        <dbReference type="Rhea" id="RHEA:24388"/>
        <dbReference type="ChEBI" id="CHEBI:16704"/>
        <dbReference type="ChEBI" id="CHEBI:17568"/>
        <dbReference type="ChEBI" id="CHEBI:43474"/>
        <dbReference type="ChEBI" id="CHEBI:57720"/>
        <dbReference type="EC" id="2.4.2.3"/>
    </reaction>
</comment>
<comment type="caution">
    <text evidence="9">The sequence shown here is derived from an EMBL/GenBank/DDBJ whole genome shotgun (WGS) entry which is preliminary data.</text>
</comment>
<evidence type="ECO:0000256" key="3">
    <source>
        <dbReference type="ARBA" id="ARBA00011888"/>
    </source>
</evidence>
<keyword evidence="10" id="KW-1185">Reference proteome</keyword>
<organism evidence="9 10">
    <name type="scientific">Trabulsiella guamensis ATCC 49490</name>
    <dbReference type="NCBI Taxonomy" id="1005994"/>
    <lineage>
        <taxon>Bacteria</taxon>
        <taxon>Pseudomonadati</taxon>
        <taxon>Pseudomonadota</taxon>
        <taxon>Gammaproteobacteria</taxon>
        <taxon>Enterobacterales</taxon>
        <taxon>Enterobacteriaceae</taxon>
        <taxon>Trabulsiella</taxon>
    </lineage>
</organism>
<dbReference type="GO" id="GO:0004850">
    <property type="term" value="F:uridine phosphorylase activity"/>
    <property type="evidence" value="ECO:0007669"/>
    <property type="project" value="UniProtKB-EC"/>
</dbReference>
<dbReference type="Proteomes" id="UP000028630">
    <property type="component" value="Unassembled WGS sequence"/>
</dbReference>
<evidence type="ECO:0000313" key="9">
    <source>
        <dbReference type="EMBL" id="KFC00912.1"/>
    </source>
</evidence>
<dbReference type="eggNOG" id="COG2820">
    <property type="taxonomic scope" value="Bacteria"/>
</dbReference>
<evidence type="ECO:0000256" key="5">
    <source>
        <dbReference type="ARBA" id="ARBA00022676"/>
    </source>
</evidence>
<dbReference type="EC" id="2.4.2.3" evidence="3"/>
<dbReference type="InterPro" id="IPR035994">
    <property type="entry name" value="Nucleoside_phosphorylase_sf"/>
</dbReference>
<dbReference type="PANTHER" id="PTHR43691">
    <property type="entry name" value="URIDINE PHOSPHORYLASE"/>
    <property type="match status" value="1"/>
</dbReference>